<accession>A0A2H4U7H6</accession>
<dbReference type="RefSeq" id="WP_100815622.1">
    <property type="nucleotide sequence ID" value="NZ_CP017803.1"/>
</dbReference>
<evidence type="ECO:0000313" key="2">
    <source>
        <dbReference type="Proteomes" id="UP000232133"/>
    </source>
</evidence>
<proteinExistence type="predicted"/>
<dbReference type="GeneID" id="35118996"/>
<name>A0A2H4U7H6_METSM</name>
<organism evidence="1 2">
    <name type="scientific">Methanobrevibacter smithii</name>
    <dbReference type="NCBI Taxonomy" id="2173"/>
    <lineage>
        <taxon>Archaea</taxon>
        <taxon>Methanobacteriati</taxon>
        <taxon>Methanobacteriota</taxon>
        <taxon>Methanomada group</taxon>
        <taxon>Methanobacteria</taxon>
        <taxon>Methanobacteriales</taxon>
        <taxon>Methanobacteriaceae</taxon>
        <taxon>Methanobrevibacter</taxon>
    </lineage>
</organism>
<sequence length="513" mass="60052">MFQLNHKTEITINGIPIQWIPKIELYYPDLPQFPIMYIHAQINNNRLVACPVSVSYEIIQDKCNAKFFVFTNLEPTAEVVDKIKDEIENRIGFSNPINKQTVINCCNDHTEFINILTDLWQYIEKSYGSSIPYGRFYEEMFSIPRFVAAWQPKTGRQSEMRMLYNFMSKFGEEASLPSDWSHLEYYIIPSYTDVINKDYSDFPNFKKLYSAMKKIFELDFSNSITIDDVTFKVMPRAWEKNKEEFIKNVSGKYYSTGQLTETDKYYSEILVDAFNRHPWRAAFFISAFMNIENSDYRTWSKNFFNTFYSNDSKLKGYSEKVIACFLQQGFENEEIIPVDTWIETFYKFPLGISNKSDFFNSFDMLGKLERVIWLASQSNKTNMKNFFDILWCQRYGTIGNSELRGVNPLACSLCSLSANCVGLSKIKNEGVLISNTLKPEEFDTLPSSTLDRISFICLLEDDVPKKIYSYKQRSQEWILNDEFSGYLKTKEDNFPKSLLSKEIITVEEFINNN</sequence>
<protein>
    <submittedName>
        <fullName evidence="1">Uncharacterized protein</fullName>
    </submittedName>
</protein>
<reference evidence="1 2" key="1">
    <citation type="submission" date="2016-10" db="EMBL/GenBank/DDBJ databases">
        <authorList>
            <person name="Varghese N."/>
        </authorList>
    </citation>
    <scope>NUCLEOTIDE SEQUENCE [LARGE SCALE GENOMIC DNA]</scope>
    <source>
        <strain evidence="1 2">KB11</strain>
    </source>
</reference>
<dbReference type="AlphaFoldDB" id="A0A2H4U7H6"/>
<gene>
    <name evidence="1" type="ORF">BK798_06415</name>
</gene>
<dbReference type="Proteomes" id="UP000232133">
    <property type="component" value="Chromosome"/>
</dbReference>
<evidence type="ECO:0000313" key="1">
    <source>
        <dbReference type="EMBL" id="ATZ60076.1"/>
    </source>
</evidence>
<dbReference type="EMBL" id="CP017803">
    <property type="protein sequence ID" value="ATZ60076.1"/>
    <property type="molecule type" value="Genomic_DNA"/>
</dbReference>